<dbReference type="AlphaFoldDB" id="A0A2A6BQL0"/>
<evidence type="ECO:0000256" key="2">
    <source>
        <dbReference type="ARBA" id="ARBA00022692"/>
    </source>
</evidence>
<protein>
    <submittedName>
        <fullName evidence="6">G protein-coupled receptor</fullName>
    </submittedName>
</protein>
<accession>A0A8R1YYN7</accession>
<dbReference type="GO" id="GO:0050907">
    <property type="term" value="P:detection of chemical stimulus involved in sensory perception"/>
    <property type="evidence" value="ECO:0000318"/>
    <property type="project" value="GO_Central"/>
</dbReference>
<keyword evidence="2" id="KW-0812">Transmembrane</keyword>
<name>A0A2A6BQL0_PRIPA</name>
<dbReference type="PANTHER" id="PTHR31357">
    <property type="entry name" value="SERPENTINE RECEPTOR CLASS ALPHA-10"/>
    <property type="match status" value="1"/>
</dbReference>
<organism evidence="6 7">
    <name type="scientific">Pristionchus pacificus</name>
    <name type="common">Parasitic nematode worm</name>
    <dbReference type="NCBI Taxonomy" id="54126"/>
    <lineage>
        <taxon>Eukaryota</taxon>
        <taxon>Metazoa</taxon>
        <taxon>Ecdysozoa</taxon>
        <taxon>Nematoda</taxon>
        <taxon>Chromadorea</taxon>
        <taxon>Rhabditida</taxon>
        <taxon>Rhabditina</taxon>
        <taxon>Diplogasteromorpha</taxon>
        <taxon>Diplogasteroidea</taxon>
        <taxon>Neodiplogasteridae</taxon>
        <taxon>Pristionchus</taxon>
    </lineage>
</organism>
<accession>A0A2A6BQL0</accession>
<evidence type="ECO:0000313" key="6">
    <source>
        <dbReference type="EnsemblMetazoa" id="PPA36763.1"/>
    </source>
</evidence>
<evidence type="ECO:0000256" key="5">
    <source>
        <dbReference type="ARBA" id="ARBA00037994"/>
    </source>
</evidence>
<dbReference type="GO" id="GO:0016020">
    <property type="term" value="C:membrane"/>
    <property type="evidence" value="ECO:0007669"/>
    <property type="project" value="UniProtKB-SubCell"/>
</dbReference>
<dbReference type="InterPro" id="IPR019408">
    <property type="entry name" value="7TM_GPCR_serpentine_rcpt_Srab"/>
</dbReference>
<dbReference type="EnsemblMetazoa" id="PPA36763.1">
    <property type="protein sequence ID" value="PPA36763.1"/>
    <property type="gene ID" value="WBGene00275132"/>
</dbReference>
<dbReference type="GO" id="GO:0004984">
    <property type="term" value="F:olfactory receptor activity"/>
    <property type="evidence" value="ECO:0000318"/>
    <property type="project" value="GO_Central"/>
</dbReference>
<evidence type="ECO:0000256" key="3">
    <source>
        <dbReference type="ARBA" id="ARBA00022989"/>
    </source>
</evidence>
<dbReference type="Proteomes" id="UP000005239">
    <property type="component" value="Unassembled WGS sequence"/>
</dbReference>
<comment type="subcellular location">
    <subcellularLocation>
        <location evidence="1">Membrane</location>
        <topology evidence="1">Multi-pass membrane protein</topology>
    </subcellularLocation>
</comment>
<evidence type="ECO:0000313" key="7">
    <source>
        <dbReference type="Proteomes" id="UP000005239"/>
    </source>
</evidence>
<proteinExistence type="inferred from homology"/>
<evidence type="ECO:0000256" key="4">
    <source>
        <dbReference type="ARBA" id="ARBA00023136"/>
    </source>
</evidence>
<gene>
    <name evidence="6" type="primary">WBGene00275132</name>
</gene>
<keyword evidence="3" id="KW-1133">Transmembrane helix</keyword>
<comment type="similarity">
    <text evidence="5">Belongs to the nematode receptor-like protein sra family.</text>
</comment>
<reference evidence="7" key="1">
    <citation type="journal article" date="2008" name="Nat. Genet.">
        <title>The Pristionchus pacificus genome provides a unique perspective on nematode lifestyle and parasitism.</title>
        <authorList>
            <person name="Dieterich C."/>
            <person name="Clifton S.W."/>
            <person name="Schuster L.N."/>
            <person name="Chinwalla A."/>
            <person name="Delehaunty K."/>
            <person name="Dinkelacker I."/>
            <person name="Fulton L."/>
            <person name="Fulton R."/>
            <person name="Godfrey J."/>
            <person name="Minx P."/>
            <person name="Mitreva M."/>
            <person name="Roeseler W."/>
            <person name="Tian H."/>
            <person name="Witte H."/>
            <person name="Yang S.P."/>
            <person name="Wilson R.K."/>
            <person name="Sommer R.J."/>
        </authorList>
    </citation>
    <scope>NUCLEOTIDE SEQUENCE [LARGE SCALE GENOMIC DNA]</scope>
    <source>
        <strain evidence="7">PS312</strain>
    </source>
</reference>
<reference evidence="6" key="2">
    <citation type="submission" date="2022-06" db="UniProtKB">
        <authorList>
            <consortium name="EnsemblMetazoa"/>
        </authorList>
    </citation>
    <scope>IDENTIFICATION</scope>
    <source>
        <strain evidence="6">PS312</strain>
    </source>
</reference>
<keyword evidence="4" id="KW-0472">Membrane</keyword>
<dbReference type="InterPro" id="IPR051080">
    <property type="entry name" value="Nematode_rcpt-like_serp_alpha"/>
</dbReference>
<dbReference type="Pfam" id="PF10292">
    <property type="entry name" value="7TM_GPCR_Srab"/>
    <property type="match status" value="1"/>
</dbReference>
<evidence type="ECO:0000256" key="1">
    <source>
        <dbReference type="ARBA" id="ARBA00004141"/>
    </source>
</evidence>
<dbReference type="PANTHER" id="PTHR31357:SF5">
    <property type="entry name" value="SERPENTINE RECEPTOR CLASS ALPHA-1-RELATED"/>
    <property type="match status" value="1"/>
</dbReference>
<sequence length="312" mass="36021">MEDDCILSIELNNSVILQTFRWIQIFASICSIILVLYICIHHLSRTILDRVSIIIARTIYLSILAYSFGFGVVQILCLFRMIAASISPAFVLLHVSFTVQQALSTFRYPLKVQRIVATLCIFISNVYAIFYGYFVFHEEILSGKTQFCSSFTLIKEDLIIINLAIMITLDIVNFIFTILLVAYNKKILKNERISFDLSRTFQRMQNVYAIEPFLPVFSLHSIVHIVHVGLYSYTIYNRQYFSHAEFTILHSVVNLAPFYCLIAPLAFLIVIKLGRFVRKGRMRTMISPTSRSNIQEVCFKNLKDAWDSPNCE</sequence>
<keyword evidence="7" id="KW-1185">Reference proteome</keyword>